<reference evidence="1" key="1">
    <citation type="journal article" date="2014" name="Front. Microbiol.">
        <title>High frequency of phylogenetically diverse reductive dehalogenase-homologous genes in deep subseafloor sedimentary metagenomes.</title>
        <authorList>
            <person name="Kawai M."/>
            <person name="Futagami T."/>
            <person name="Toyoda A."/>
            <person name="Takaki Y."/>
            <person name="Nishi S."/>
            <person name="Hori S."/>
            <person name="Arai W."/>
            <person name="Tsubouchi T."/>
            <person name="Morono Y."/>
            <person name="Uchiyama I."/>
            <person name="Ito T."/>
            <person name="Fujiyama A."/>
            <person name="Inagaki F."/>
            <person name="Takami H."/>
        </authorList>
    </citation>
    <scope>NUCLEOTIDE SEQUENCE</scope>
    <source>
        <strain evidence="1">Expedition CK06-06</strain>
    </source>
</reference>
<sequence>MKEKKHKSYKRHWSIRGTFVKKGFVIDEEEYDKRKDAAIMDLFKDKEKGVEMDHKKEIHYKAI</sequence>
<organism evidence="1">
    <name type="scientific">marine sediment metagenome</name>
    <dbReference type="NCBI Taxonomy" id="412755"/>
    <lineage>
        <taxon>unclassified sequences</taxon>
        <taxon>metagenomes</taxon>
        <taxon>ecological metagenomes</taxon>
    </lineage>
</organism>
<gene>
    <name evidence="1" type="ORF">S01H4_63612</name>
</gene>
<evidence type="ECO:0000313" key="1">
    <source>
        <dbReference type="EMBL" id="GAH05372.1"/>
    </source>
</evidence>
<accession>X1CCQ2</accession>
<protein>
    <submittedName>
        <fullName evidence="1">Uncharacterized protein</fullName>
    </submittedName>
</protein>
<proteinExistence type="predicted"/>
<dbReference type="AlphaFoldDB" id="X1CCQ2"/>
<name>X1CCQ2_9ZZZZ</name>
<feature type="non-terminal residue" evidence="1">
    <location>
        <position position="63"/>
    </location>
</feature>
<comment type="caution">
    <text evidence="1">The sequence shown here is derived from an EMBL/GenBank/DDBJ whole genome shotgun (WGS) entry which is preliminary data.</text>
</comment>
<dbReference type="EMBL" id="BART01038308">
    <property type="protein sequence ID" value="GAH05372.1"/>
    <property type="molecule type" value="Genomic_DNA"/>
</dbReference>